<gene>
    <name evidence="3" type="ORF">METZ01_LOCUS188866</name>
</gene>
<dbReference type="Gene3D" id="3.40.50.720">
    <property type="entry name" value="NAD(P)-binding Rossmann-like Domain"/>
    <property type="match status" value="1"/>
</dbReference>
<organism evidence="3">
    <name type="scientific">marine metagenome</name>
    <dbReference type="NCBI Taxonomy" id="408172"/>
    <lineage>
        <taxon>unclassified sequences</taxon>
        <taxon>metagenomes</taxon>
        <taxon>ecological metagenomes</taxon>
    </lineage>
</organism>
<evidence type="ECO:0000256" key="1">
    <source>
        <dbReference type="SAM" id="MobiDB-lite"/>
    </source>
</evidence>
<feature type="domain" description="NAD(P)-binding" evidence="2">
    <location>
        <begin position="5"/>
        <end position="245"/>
    </location>
</feature>
<feature type="region of interest" description="Disordered" evidence="1">
    <location>
        <begin position="63"/>
        <end position="86"/>
    </location>
</feature>
<dbReference type="PANTHER" id="PTHR43000">
    <property type="entry name" value="DTDP-D-GLUCOSE 4,6-DEHYDRATASE-RELATED"/>
    <property type="match status" value="1"/>
</dbReference>
<dbReference type="EMBL" id="UINC01038668">
    <property type="protein sequence ID" value="SVB36012.1"/>
    <property type="molecule type" value="Genomic_DNA"/>
</dbReference>
<evidence type="ECO:0000259" key="2">
    <source>
        <dbReference type="Pfam" id="PF16363"/>
    </source>
</evidence>
<proteinExistence type="predicted"/>
<dbReference type="InterPro" id="IPR036291">
    <property type="entry name" value="NAD(P)-bd_dom_sf"/>
</dbReference>
<dbReference type="Pfam" id="PF16363">
    <property type="entry name" value="GDP_Man_Dehyd"/>
    <property type="match status" value="1"/>
</dbReference>
<accession>A0A382DDB3</accession>
<dbReference type="InterPro" id="IPR016040">
    <property type="entry name" value="NAD(P)-bd_dom"/>
</dbReference>
<evidence type="ECO:0000313" key="3">
    <source>
        <dbReference type="EMBL" id="SVB36012.1"/>
    </source>
</evidence>
<name>A0A382DDB3_9ZZZZ</name>
<dbReference type="AlphaFoldDB" id="A0A382DDB3"/>
<sequence>VIKGIDVVVNLAAETHVDRSINSDAHFVRTNVVGVATLLSGALDSGVQRFIQVSTDEVYGELPWLDPENHDSSESPRFTEETALSPRSPYSATKAAADHLTLAYHATHGLDAIVTRCSNNYGPNQHPEKLIPLMITYALQDRYLPLYGDGLHIRDWIHVTDHCRGLLAAAEKGIAGRVYNFGGDTERTNLSVIEDILEILDKPKDLIQYVQDRLGHDRRYAIDSSRAQSELDWEPATKFSEGLLETVDWYVTNQEWWKNSDSSD</sequence>
<dbReference type="SUPFAM" id="SSF51735">
    <property type="entry name" value="NAD(P)-binding Rossmann-fold domains"/>
    <property type="match status" value="1"/>
</dbReference>
<feature type="non-terminal residue" evidence="3">
    <location>
        <position position="1"/>
    </location>
</feature>
<protein>
    <recommendedName>
        <fullName evidence="2">NAD(P)-binding domain-containing protein</fullName>
    </recommendedName>
</protein>
<reference evidence="3" key="1">
    <citation type="submission" date="2018-05" db="EMBL/GenBank/DDBJ databases">
        <authorList>
            <person name="Lanie J.A."/>
            <person name="Ng W.-L."/>
            <person name="Kazmierczak K.M."/>
            <person name="Andrzejewski T.M."/>
            <person name="Davidsen T.M."/>
            <person name="Wayne K.J."/>
            <person name="Tettelin H."/>
            <person name="Glass J.I."/>
            <person name="Rusch D."/>
            <person name="Podicherti R."/>
            <person name="Tsui H.-C.T."/>
            <person name="Winkler M.E."/>
        </authorList>
    </citation>
    <scope>NUCLEOTIDE SEQUENCE</scope>
</reference>
<feature type="compositionally biased region" description="Basic and acidic residues" evidence="1">
    <location>
        <begin position="67"/>
        <end position="80"/>
    </location>
</feature>